<reference evidence="1 2" key="1">
    <citation type="submission" date="2019-07" db="EMBL/GenBank/DDBJ databases">
        <authorList>
            <person name="Jastrzebski P J."/>
            <person name="Paukszto L."/>
            <person name="Jastrzebski P J."/>
        </authorList>
    </citation>
    <scope>NUCLEOTIDE SEQUENCE [LARGE SCALE GENOMIC DNA]</scope>
    <source>
        <strain evidence="1 2">WMS-il1</strain>
    </source>
</reference>
<feature type="non-terminal residue" evidence="1">
    <location>
        <position position="1"/>
    </location>
</feature>
<proteinExistence type="predicted"/>
<organism evidence="1 2">
    <name type="scientific">Hymenolepis diminuta</name>
    <name type="common">Rat tapeworm</name>
    <dbReference type="NCBI Taxonomy" id="6216"/>
    <lineage>
        <taxon>Eukaryota</taxon>
        <taxon>Metazoa</taxon>
        <taxon>Spiralia</taxon>
        <taxon>Lophotrochozoa</taxon>
        <taxon>Platyhelminthes</taxon>
        <taxon>Cestoda</taxon>
        <taxon>Eucestoda</taxon>
        <taxon>Cyclophyllidea</taxon>
        <taxon>Hymenolepididae</taxon>
        <taxon>Hymenolepis</taxon>
    </lineage>
</organism>
<name>A0A564XWA4_HYMDI</name>
<protein>
    <submittedName>
        <fullName evidence="1">Uncharacterized protein</fullName>
    </submittedName>
</protein>
<accession>A0A564XWA4</accession>
<evidence type="ECO:0000313" key="2">
    <source>
        <dbReference type="Proteomes" id="UP000321570"/>
    </source>
</evidence>
<dbReference type="Proteomes" id="UP000321570">
    <property type="component" value="Unassembled WGS sequence"/>
</dbReference>
<gene>
    <name evidence="1" type="ORF">WMSIL1_LOCUS247</name>
</gene>
<keyword evidence="2" id="KW-1185">Reference proteome</keyword>
<dbReference type="EMBL" id="CABIJS010000007">
    <property type="protein sequence ID" value="VUZ38828.1"/>
    <property type="molecule type" value="Genomic_DNA"/>
</dbReference>
<dbReference type="AlphaFoldDB" id="A0A564XWA4"/>
<sequence>ATEFIVSSNIIQFSDSPPNLTDHFTDKVKRQLLVSQWKVRVDPFIIGDMFSTLHFTDLTEFLSSVIRGCETLPEFNRMKSTRVVGKSVSLLVFLFVGHHGSERSFRETDGKTCCLLSGDRFCHS</sequence>
<evidence type="ECO:0000313" key="1">
    <source>
        <dbReference type="EMBL" id="VUZ38828.1"/>
    </source>
</evidence>